<keyword evidence="6 14" id="KW-0378">Hydrolase</keyword>
<gene>
    <name evidence="19" type="ORF">DFH08DRAFT_871716</name>
</gene>
<evidence type="ECO:0000256" key="17">
    <source>
        <dbReference type="SAM" id="SignalP"/>
    </source>
</evidence>
<comment type="similarity">
    <text evidence="2">Belongs to the peptidase S8 family. Furin subfamily.</text>
</comment>
<evidence type="ECO:0000313" key="19">
    <source>
        <dbReference type="EMBL" id="KAJ7343103.1"/>
    </source>
</evidence>
<evidence type="ECO:0000313" key="20">
    <source>
        <dbReference type="Proteomes" id="UP001218218"/>
    </source>
</evidence>
<dbReference type="PROSITE" id="PS00137">
    <property type="entry name" value="SUBTILASE_HIS"/>
    <property type="match status" value="1"/>
</dbReference>
<keyword evidence="11" id="KW-0865">Zymogen</keyword>
<keyword evidence="5 17" id="KW-0732">Signal</keyword>
<dbReference type="Proteomes" id="UP001218218">
    <property type="component" value="Unassembled WGS sequence"/>
</dbReference>
<keyword evidence="7 14" id="KW-0720">Serine protease</keyword>
<feature type="active site" description="Charge relay system" evidence="13 14">
    <location>
        <position position="400"/>
    </location>
</feature>
<dbReference type="AlphaFoldDB" id="A0AAD6ZWT5"/>
<evidence type="ECO:0000256" key="11">
    <source>
        <dbReference type="ARBA" id="ARBA00023145"/>
    </source>
</evidence>
<evidence type="ECO:0000256" key="5">
    <source>
        <dbReference type="ARBA" id="ARBA00022729"/>
    </source>
</evidence>
<evidence type="ECO:0000256" key="2">
    <source>
        <dbReference type="ARBA" id="ARBA00005325"/>
    </source>
</evidence>
<evidence type="ECO:0000256" key="14">
    <source>
        <dbReference type="PROSITE-ProRule" id="PRU01240"/>
    </source>
</evidence>
<keyword evidence="10 16" id="KW-0472">Membrane</keyword>
<evidence type="ECO:0000256" key="8">
    <source>
        <dbReference type="ARBA" id="ARBA00022837"/>
    </source>
</evidence>
<evidence type="ECO:0000256" key="1">
    <source>
        <dbReference type="ARBA" id="ARBA00004370"/>
    </source>
</evidence>
<feature type="compositionally biased region" description="Basic and acidic residues" evidence="15">
    <location>
        <begin position="808"/>
        <end position="833"/>
    </location>
</feature>
<dbReference type="PANTHER" id="PTHR42884:SF14">
    <property type="entry name" value="NEUROENDOCRINE CONVERTASE 1"/>
    <property type="match status" value="1"/>
</dbReference>
<keyword evidence="12" id="KW-0325">Glycoprotein</keyword>
<feature type="transmembrane region" description="Helical" evidence="16">
    <location>
        <begin position="728"/>
        <end position="749"/>
    </location>
</feature>
<dbReference type="PRINTS" id="PR00723">
    <property type="entry name" value="SUBTILISIN"/>
</dbReference>
<dbReference type="SUPFAM" id="SSF52743">
    <property type="entry name" value="Subtilisin-like"/>
    <property type="match status" value="1"/>
</dbReference>
<keyword evidence="8" id="KW-0106">Calcium</keyword>
<dbReference type="GO" id="GO:0007323">
    <property type="term" value="P:peptide pheromone maturation"/>
    <property type="evidence" value="ECO:0007669"/>
    <property type="project" value="UniProtKB-ARBA"/>
</dbReference>
<evidence type="ECO:0000256" key="10">
    <source>
        <dbReference type="ARBA" id="ARBA00023136"/>
    </source>
</evidence>
<feature type="compositionally biased region" description="Pro residues" evidence="15">
    <location>
        <begin position="645"/>
        <end position="654"/>
    </location>
</feature>
<keyword evidence="9 16" id="KW-1133">Transmembrane helix</keyword>
<evidence type="ECO:0000256" key="15">
    <source>
        <dbReference type="SAM" id="MobiDB-lite"/>
    </source>
</evidence>
<dbReference type="InterPro" id="IPR034182">
    <property type="entry name" value="Kexin/furin"/>
</dbReference>
<dbReference type="SUPFAM" id="SSF49785">
    <property type="entry name" value="Galactose-binding domain-like"/>
    <property type="match status" value="1"/>
</dbReference>
<feature type="region of interest" description="Disordered" evidence="15">
    <location>
        <begin position="763"/>
        <end position="857"/>
    </location>
</feature>
<dbReference type="GO" id="GO:0005802">
    <property type="term" value="C:trans-Golgi network"/>
    <property type="evidence" value="ECO:0007669"/>
    <property type="project" value="TreeGrafter"/>
</dbReference>
<feature type="domain" description="P/Homo B" evidence="18">
    <location>
        <begin position="477"/>
        <end position="624"/>
    </location>
</feature>
<dbReference type="GO" id="GO:0016485">
    <property type="term" value="P:protein processing"/>
    <property type="evidence" value="ECO:0007669"/>
    <property type="project" value="TreeGrafter"/>
</dbReference>
<evidence type="ECO:0000256" key="9">
    <source>
        <dbReference type="ARBA" id="ARBA00022989"/>
    </source>
</evidence>
<dbReference type="Gene3D" id="3.40.50.200">
    <property type="entry name" value="Peptidase S8/S53 domain"/>
    <property type="match status" value="1"/>
</dbReference>
<dbReference type="InterPro" id="IPR000209">
    <property type="entry name" value="Peptidase_S8/S53_dom"/>
</dbReference>
<feature type="compositionally biased region" description="Basic and acidic residues" evidence="15">
    <location>
        <begin position="846"/>
        <end position="857"/>
    </location>
</feature>
<comment type="subcellular location">
    <subcellularLocation>
        <location evidence="1">Membrane</location>
    </subcellularLocation>
</comment>
<evidence type="ECO:0000256" key="6">
    <source>
        <dbReference type="ARBA" id="ARBA00022801"/>
    </source>
</evidence>
<keyword evidence="20" id="KW-1185">Reference proteome</keyword>
<evidence type="ECO:0000256" key="13">
    <source>
        <dbReference type="PIRSR" id="PIRSR615500-1"/>
    </source>
</evidence>
<dbReference type="InterPro" id="IPR008979">
    <property type="entry name" value="Galactose-bd-like_sf"/>
</dbReference>
<dbReference type="PANTHER" id="PTHR42884">
    <property type="entry name" value="PROPROTEIN CONVERTASE SUBTILISIN/KEXIN-RELATED"/>
    <property type="match status" value="1"/>
</dbReference>
<keyword evidence="4 16" id="KW-0812">Transmembrane</keyword>
<reference evidence="19" key="1">
    <citation type="submission" date="2023-03" db="EMBL/GenBank/DDBJ databases">
        <title>Massive genome expansion in bonnet fungi (Mycena s.s.) driven by repeated elements and novel gene families across ecological guilds.</title>
        <authorList>
            <consortium name="Lawrence Berkeley National Laboratory"/>
            <person name="Harder C.B."/>
            <person name="Miyauchi S."/>
            <person name="Viragh M."/>
            <person name="Kuo A."/>
            <person name="Thoen E."/>
            <person name="Andreopoulos B."/>
            <person name="Lu D."/>
            <person name="Skrede I."/>
            <person name="Drula E."/>
            <person name="Henrissat B."/>
            <person name="Morin E."/>
            <person name="Kohler A."/>
            <person name="Barry K."/>
            <person name="LaButti K."/>
            <person name="Morin E."/>
            <person name="Salamov A."/>
            <person name="Lipzen A."/>
            <person name="Mereny Z."/>
            <person name="Hegedus B."/>
            <person name="Baldrian P."/>
            <person name="Stursova M."/>
            <person name="Weitz H."/>
            <person name="Taylor A."/>
            <person name="Grigoriev I.V."/>
            <person name="Nagy L.G."/>
            <person name="Martin F."/>
            <person name="Kauserud H."/>
        </authorList>
    </citation>
    <scope>NUCLEOTIDE SEQUENCE</scope>
    <source>
        <strain evidence="19">CBHHK002</strain>
    </source>
</reference>
<feature type="compositionally biased region" description="Gly residues" evidence="15">
    <location>
        <begin position="775"/>
        <end position="786"/>
    </location>
</feature>
<dbReference type="Pfam" id="PF00082">
    <property type="entry name" value="Peptidase_S8"/>
    <property type="match status" value="1"/>
</dbReference>
<protein>
    <submittedName>
        <fullName evidence="19">Peptidase S8/S53 domain-containing protein</fullName>
    </submittedName>
</protein>
<name>A0AAD6ZWT5_9AGAR</name>
<dbReference type="Pfam" id="PF01483">
    <property type="entry name" value="P_proprotein"/>
    <property type="match status" value="1"/>
</dbReference>
<evidence type="ECO:0000259" key="18">
    <source>
        <dbReference type="PROSITE" id="PS51829"/>
    </source>
</evidence>
<dbReference type="InterPro" id="IPR023828">
    <property type="entry name" value="Peptidase_S8_Ser-AS"/>
</dbReference>
<evidence type="ECO:0000256" key="12">
    <source>
        <dbReference type="ARBA" id="ARBA00023180"/>
    </source>
</evidence>
<feature type="chain" id="PRO_5042212105" evidence="17">
    <location>
        <begin position="19"/>
        <end position="857"/>
    </location>
</feature>
<dbReference type="PROSITE" id="PS00138">
    <property type="entry name" value="SUBTILASE_SER"/>
    <property type="match status" value="1"/>
</dbReference>
<feature type="active site" description="Charge relay system" evidence="13 14">
    <location>
        <position position="228"/>
    </location>
</feature>
<evidence type="ECO:0000256" key="4">
    <source>
        <dbReference type="ARBA" id="ARBA00022692"/>
    </source>
</evidence>
<dbReference type="PROSITE" id="PS51829">
    <property type="entry name" value="P_HOMO_B"/>
    <property type="match status" value="1"/>
</dbReference>
<evidence type="ECO:0000256" key="3">
    <source>
        <dbReference type="ARBA" id="ARBA00022670"/>
    </source>
</evidence>
<dbReference type="InterPro" id="IPR022398">
    <property type="entry name" value="Peptidase_S8_His-AS"/>
</dbReference>
<organism evidence="19 20">
    <name type="scientific">Mycena albidolilacea</name>
    <dbReference type="NCBI Taxonomy" id="1033008"/>
    <lineage>
        <taxon>Eukaryota</taxon>
        <taxon>Fungi</taxon>
        <taxon>Dikarya</taxon>
        <taxon>Basidiomycota</taxon>
        <taxon>Agaricomycotina</taxon>
        <taxon>Agaricomycetes</taxon>
        <taxon>Agaricomycetidae</taxon>
        <taxon>Agaricales</taxon>
        <taxon>Marasmiineae</taxon>
        <taxon>Mycenaceae</taxon>
        <taxon>Mycena</taxon>
    </lineage>
</organism>
<evidence type="ECO:0000256" key="7">
    <source>
        <dbReference type="ARBA" id="ARBA00022825"/>
    </source>
</evidence>
<dbReference type="FunFam" id="2.60.120.260:FF:000026">
    <property type="entry name" value="proprotein convertase subtilisin/kexin type 7"/>
    <property type="match status" value="1"/>
</dbReference>
<dbReference type="InterPro" id="IPR036852">
    <property type="entry name" value="Peptidase_S8/S53_dom_sf"/>
</dbReference>
<dbReference type="FunFam" id="3.40.50.200:FF:000005">
    <property type="entry name" value="Proprotein convertase subtilisin/kexin type 7"/>
    <property type="match status" value="1"/>
</dbReference>
<evidence type="ECO:0000256" key="16">
    <source>
        <dbReference type="SAM" id="Phobius"/>
    </source>
</evidence>
<accession>A0AAD6ZWT5</accession>
<feature type="region of interest" description="Disordered" evidence="15">
    <location>
        <begin position="641"/>
        <end position="713"/>
    </location>
</feature>
<proteinExistence type="inferred from homology"/>
<dbReference type="GO" id="GO:0000139">
    <property type="term" value="C:Golgi membrane"/>
    <property type="evidence" value="ECO:0007669"/>
    <property type="project" value="TreeGrafter"/>
</dbReference>
<keyword evidence="3 14" id="KW-0645">Protease</keyword>
<dbReference type="Gene3D" id="2.60.120.260">
    <property type="entry name" value="Galactose-binding domain-like"/>
    <property type="match status" value="1"/>
</dbReference>
<dbReference type="CDD" id="cd04059">
    <property type="entry name" value="Peptidases_S8_Protein_convertases_Kexins_Furin-like"/>
    <property type="match status" value="1"/>
</dbReference>
<dbReference type="PROSITE" id="PS51892">
    <property type="entry name" value="SUBTILASE"/>
    <property type="match status" value="1"/>
</dbReference>
<dbReference type="InterPro" id="IPR002884">
    <property type="entry name" value="P_dom"/>
</dbReference>
<feature type="active site" description="Charge relay system" evidence="13 14">
    <location>
        <position position="190"/>
    </location>
</feature>
<dbReference type="EMBL" id="JARIHO010000023">
    <property type="protein sequence ID" value="KAJ7343103.1"/>
    <property type="molecule type" value="Genomic_DNA"/>
</dbReference>
<feature type="signal peptide" evidence="17">
    <location>
        <begin position="1"/>
        <end position="18"/>
    </location>
</feature>
<dbReference type="GO" id="GO:0004252">
    <property type="term" value="F:serine-type endopeptidase activity"/>
    <property type="evidence" value="ECO:0007669"/>
    <property type="project" value="UniProtKB-UniRule"/>
</dbReference>
<dbReference type="InterPro" id="IPR015500">
    <property type="entry name" value="Peptidase_S8_subtilisin-rel"/>
</dbReference>
<comment type="caution">
    <text evidence="19">The sequence shown here is derived from an EMBL/GenBank/DDBJ whole genome shotgun (WGS) entry which is preliminary data.</text>
</comment>
<sequence>MVLLGWTLLLPLLSPAFAQPAKRAYYSHNYYVLEHDPSTGVPLNDVAQTLGVEVVEQAGELVNHWLVRVEKPDSESGLDARGEQLFDRVLDTYTRLRRDDLRRSNPIASSVRYLARQTLRQRVKRAPPPIPPPTDFSAHAVADRLNIQDPLFTKQWHLVNDEYPEHSMNATSVWEELGLTGKGVISSLVDDGLDYTSEDLKDNFDAADSYDFNDHEALPTPKLSDDHHGTRCAGQVAAGKNAACGLGLAYESKVAGVRILSGPISDVDEAASLNYGFQNVSIYSCSWGPPDNGKSMEGPGYLIKKAVVNGINHGRAGLGSIYVFASGNGAAHGDQCNFDGYTNSIYSVTVSAVDYKGLHPYYSEPCAANMIVAYSSGSGKSIVTTDKGVNECATTHGGTSAAAPNAVGVFALTLETRPDLTWRDIQHLCVLTARQINKDDPDWEATAMPGRFYSYKYGFGALDAYAYVKAAQTWTVVKPQVWFTTQTIQLEGGVMPQAEEYSGGAFIGEGGVSSSLDVTREMVRDNNFEKLEHINVKVWIQHGKRGDVEVELRSPTGIRSILGGKRTGDTATTGYPGWTFMTVKHWGENPVGTWTIKVSDQGASSDFNGSFLGWNMVFWGSAVDPTKTTLFEVPLDDVDVVLPPHDSPPPPPPSSSMGSPTSTERGRPTAHLPGDHGEAPGENTNATFPGNEDAAVSPFPSPSPSGTSTPTADEGWFSDMSNLVKSQAWFFGAVGAVAVFGLGLGVYFWRRRVQARRLRDYSSLPEGDELPMSGVRGGRLAGGGGPRTKELYDAFGEVSDGEEDDADEQTRLRSGYEDEHRAGGSRGQYRDEPEGAPLGGAASPDKGSDGSWEHASS</sequence>